<dbReference type="RefSeq" id="WP_342691136.1">
    <property type="nucleotide sequence ID" value="NZ_JBCGDP010000004.1"/>
</dbReference>
<name>A0ABU9NLA0_9FLAO</name>
<comment type="caution">
    <text evidence="2">The sequence shown here is derived from an EMBL/GenBank/DDBJ whole genome shotgun (WGS) entry which is preliminary data.</text>
</comment>
<evidence type="ECO:0008006" key="4">
    <source>
        <dbReference type="Google" id="ProtNLM"/>
    </source>
</evidence>
<reference evidence="2 3" key="1">
    <citation type="submission" date="2024-03" db="EMBL/GenBank/DDBJ databases">
        <title>Two novel species of the genus Flavobacterium exhibiting potentially degradation of complex polysaccharides.</title>
        <authorList>
            <person name="Lian X."/>
        </authorList>
    </citation>
    <scope>NUCLEOTIDE SEQUENCE [LARGE SCALE GENOMIC DNA]</scope>
    <source>
        <strain evidence="2 3">N6</strain>
    </source>
</reference>
<gene>
    <name evidence="2" type="ORF">WFZ86_06230</name>
</gene>
<dbReference type="EMBL" id="JBCGDP010000004">
    <property type="protein sequence ID" value="MEM0576089.1"/>
    <property type="molecule type" value="Genomic_DNA"/>
</dbReference>
<keyword evidence="1" id="KW-0732">Signal</keyword>
<feature type="signal peptide" evidence="1">
    <location>
        <begin position="1"/>
        <end position="19"/>
    </location>
</feature>
<proteinExistence type="predicted"/>
<sequence>MKKQYLLFILLLSICNSYGQELIQEAEVSKAYVGYADGWQNTSFKTPVKVFSNRLGFLKISGANFLIEFSGDKAKLEENTAFDSAELTAQELVSSKNEKNGLVSTTYKGKLVYNTFDGVYSPDVSVVYTINQADILRLKISNNKNSKQYIFDLVIK</sequence>
<feature type="chain" id="PRO_5045413443" description="Lipocalin-like domain-containing protein" evidence="1">
    <location>
        <begin position="20"/>
        <end position="156"/>
    </location>
</feature>
<evidence type="ECO:0000313" key="2">
    <source>
        <dbReference type="EMBL" id="MEM0576089.1"/>
    </source>
</evidence>
<keyword evidence="3" id="KW-1185">Reference proteome</keyword>
<dbReference type="Proteomes" id="UP001468798">
    <property type="component" value="Unassembled WGS sequence"/>
</dbReference>
<accession>A0ABU9NLA0</accession>
<protein>
    <recommendedName>
        <fullName evidence="4">Lipocalin-like domain-containing protein</fullName>
    </recommendedName>
</protein>
<organism evidence="2 3">
    <name type="scientific">Flavobacterium polysaccharolyticum</name>
    <dbReference type="NCBI Taxonomy" id="3133148"/>
    <lineage>
        <taxon>Bacteria</taxon>
        <taxon>Pseudomonadati</taxon>
        <taxon>Bacteroidota</taxon>
        <taxon>Flavobacteriia</taxon>
        <taxon>Flavobacteriales</taxon>
        <taxon>Flavobacteriaceae</taxon>
        <taxon>Flavobacterium</taxon>
    </lineage>
</organism>
<evidence type="ECO:0000256" key="1">
    <source>
        <dbReference type="SAM" id="SignalP"/>
    </source>
</evidence>
<evidence type="ECO:0000313" key="3">
    <source>
        <dbReference type="Proteomes" id="UP001468798"/>
    </source>
</evidence>